<comment type="similarity">
    <text evidence="3 9">Belongs to the FliF family.</text>
</comment>
<feature type="domain" description="Flagellar M-ring C-terminal" evidence="13">
    <location>
        <begin position="290"/>
        <end position="452"/>
    </location>
</feature>
<dbReference type="Pfam" id="PF01514">
    <property type="entry name" value="YscJ_FliF"/>
    <property type="match status" value="1"/>
</dbReference>
<keyword evidence="7 11" id="KW-0472">Membrane</keyword>
<dbReference type="Pfam" id="PF08345">
    <property type="entry name" value="YscJ_FliF_C"/>
    <property type="match status" value="1"/>
</dbReference>
<evidence type="ECO:0000259" key="12">
    <source>
        <dbReference type="Pfam" id="PF01514"/>
    </source>
</evidence>
<dbReference type="PIRSF" id="PIRSF004862">
    <property type="entry name" value="FliF"/>
    <property type="match status" value="1"/>
</dbReference>
<keyword evidence="14" id="KW-0966">Cell projection</keyword>
<dbReference type="InterPro" id="IPR013556">
    <property type="entry name" value="Flag_M-ring_C"/>
</dbReference>
<dbReference type="NCBIfam" id="TIGR00206">
    <property type="entry name" value="fliF"/>
    <property type="match status" value="1"/>
</dbReference>
<protein>
    <recommendedName>
        <fullName evidence="9">Flagellar M-ring protein</fullName>
    </recommendedName>
</protein>
<evidence type="ECO:0000256" key="10">
    <source>
        <dbReference type="SAM" id="MobiDB-lite"/>
    </source>
</evidence>
<name>A0ABQ1F0K3_9SPHN</name>
<evidence type="ECO:0000313" key="14">
    <source>
        <dbReference type="EMBL" id="GFZ96257.1"/>
    </source>
</evidence>
<dbReference type="Proteomes" id="UP000603317">
    <property type="component" value="Unassembled WGS sequence"/>
</dbReference>
<comment type="function">
    <text evidence="9">The M ring may be actively involved in energy transduction.</text>
</comment>
<feature type="domain" description="Flagellar M-ring N-terminal" evidence="12">
    <location>
        <begin position="83"/>
        <end position="258"/>
    </location>
</feature>
<comment type="caution">
    <text evidence="14">The sequence shown here is derived from an EMBL/GenBank/DDBJ whole genome shotgun (WGS) entry which is preliminary data.</text>
</comment>
<dbReference type="PANTHER" id="PTHR30046">
    <property type="entry name" value="FLAGELLAR M-RING PROTEIN"/>
    <property type="match status" value="1"/>
</dbReference>
<gene>
    <name evidence="14" type="primary">fliF1</name>
    <name evidence="14" type="ORF">GCM10010923_00040</name>
</gene>
<dbReference type="InterPro" id="IPR043427">
    <property type="entry name" value="YscJ/FliF"/>
</dbReference>
<keyword evidence="14" id="KW-0282">Flagellum</keyword>
<evidence type="ECO:0000256" key="6">
    <source>
        <dbReference type="ARBA" id="ARBA00022989"/>
    </source>
</evidence>
<feature type="transmembrane region" description="Helical" evidence="11">
    <location>
        <begin position="475"/>
        <end position="493"/>
    </location>
</feature>
<evidence type="ECO:0000313" key="15">
    <source>
        <dbReference type="Proteomes" id="UP000603317"/>
    </source>
</evidence>
<sequence length="577" mass="60802">MSDLTISQPGTSDGGSTALAARTPQRLKPIGTSGGANAASDAAANLFQRAKDFLAQPAVARSLPMVSLIGVVALAGFAWLALQEPPQRDLFRGLPDDDKAAVAAALQTSNIAYQLDSATGALTVGEDDYHAARMALASQGLPRSAPDGDSMISSLPMGASRAVETEKLRGAREADLARSIEAMDAVNTARVHLAVDPPSVFIRERNEPAASVVLNLASGRTLSSEQVQAITHLVASSVSGLASDRVSVVDQNGNLLSQESNGGALGEAGQQLAVREQIENRYRRSLAALLTPMLGAGNFAAEVSAELDFSQRQATSESFPQDETRVRSEQRSWSAETDGQGAAGGIPGALANQAPADTTLEDQMGDPAQGETAPQIREEQVARSFELGRQVSVVREASGDISRLSVAVAVAASADGKPRSAAELAQIENLIKGAVGYNEARGDQVAVTSRAFQPTTAVEESWYEASWVSLLARNLSALLVALAIIFFIGRPLLKKRKEMKAEAIATGGQPNRQLPAAAQEPVEDHLPVTLDMITSAHSYQERALLIQNFVKQNPEHATLVVRDLLKSAKNTKEPVNG</sequence>
<feature type="region of interest" description="Disordered" evidence="10">
    <location>
        <begin position="1"/>
        <end position="22"/>
    </location>
</feature>
<evidence type="ECO:0000256" key="5">
    <source>
        <dbReference type="ARBA" id="ARBA00022692"/>
    </source>
</evidence>
<evidence type="ECO:0000256" key="3">
    <source>
        <dbReference type="ARBA" id="ARBA00007971"/>
    </source>
</evidence>
<feature type="region of interest" description="Disordered" evidence="10">
    <location>
        <begin position="312"/>
        <end position="352"/>
    </location>
</feature>
<keyword evidence="5 11" id="KW-0812">Transmembrane</keyword>
<reference evidence="15" key="1">
    <citation type="journal article" date="2019" name="Int. J. Syst. Evol. Microbiol.">
        <title>The Global Catalogue of Microorganisms (GCM) 10K type strain sequencing project: providing services to taxonomists for standard genome sequencing and annotation.</title>
        <authorList>
            <consortium name="The Broad Institute Genomics Platform"/>
            <consortium name="The Broad Institute Genome Sequencing Center for Infectious Disease"/>
            <person name="Wu L."/>
            <person name="Ma J."/>
        </authorList>
    </citation>
    <scope>NUCLEOTIDE SEQUENCE [LARGE SCALE GENOMIC DNA]</scope>
    <source>
        <strain evidence="15">CGMCC 1.15297</strain>
    </source>
</reference>
<dbReference type="PRINTS" id="PR01009">
    <property type="entry name" value="FLGMRINGFLIF"/>
</dbReference>
<keyword evidence="15" id="KW-1185">Reference proteome</keyword>
<organism evidence="14 15">
    <name type="scientific">Blastomonas marina</name>
    <dbReference type="NCBI Taxonomy" id="1867408"/>
    <lineage>
        <taxon>Bacteria</taxon>
        <taxon>Pseudomonadati</taxon>
        <taxon>Pseudomonadota</taxon>
        <taxon>Alphaproteobacteria</taxon>
        <taxon>Sphingomonadales</taxon>
        <taxon>Sphingomonadaceae</taxon>
        <taxon>Blastomonas</taxon>
    </lineage>
</organism>
<keyword evidence="8 9" id="KW-0975">Bacterial flagellum</keyword>
<dbReference type="InterPro" id="IPR045851">
    <property type="entry name" value="AMP-bd_C_sf"/>
</dbReference>
<dbReference type="RefSeq" id="WP_188640757.1">
    <property type="nucleotide sequence ID" value="NZ_BMID01000001.1"/>
</dbReference>
<dbReference type="EMBL" id="BMID01000001">
    <property type="protein sequence ID" value="GFZ96257.1"/>
    <property type="molecule type" value="Genomic_DNA"/>
</dbReference>
<evidence type="ECO:0000256" key="11">
    <source>
        <dbReference type="SAM" id="Phobius"/>
    </source>
</evidence>
<dbReference type="InterPro" id="IPR000067">
    <property type="entry name" value="FlgMring_FliF"/>
</dbReference>
<evidence type="ECO:0000256" key="4">
    <source>
        <dbReference type="ARBA" id="ARBA00022475"/>
    </source>
</evidence>
<feature type="transmembrane region" description="Helical" evidence="11">
    <location>
        <begin position="58"/>
        <end position="82"/>
    </location>
</feature>
<dbReference type="PANTHER" id="PTHR30046:SF0">
    <property type="entry name" value="FLAGELLAR M-RING PROTEIN"/>
    <property type="match status" value="1"/>
</dbReference>
<keyword evidence="4" id="KW-1003">Cell membrane</keyword>
<feature type="compositionally biased region" description="Polar residues" evidence="10">
    <location>
        <begin position="312"/>
        <end position="321"/>
    </location>
</feature>
<dbReference type="Gene3D" id="3.30.300.30">
    <property type="match status" value="1"/>
</dbReference>
<accession>A0ABQ1F0K3</accession>
<evidence type="ECO:0000256" key="7">
    <source>
        <dbReference type="ARBA" id="ARBA00023136"/>
    </source>
</evidence>
<proteinExistence type="inferred from homology"/>
<keyword evidence="6 11" id="KW-1133">Transmembrane helix</keyword>
<evidence type="ECO:0000256" key="1">
    <source>
        <dbReference type="ARBA" id="ARBA00004117"/>
    </source>
</evidence>
<feature type="compositionally biased region" description="Polar residues" evidence="10">
    <location>
        <begin position="1"/>
        <end position="15"/>
    </location>
</feature>
<keyword evidence="14" id="KW-0969">Cilium</keyword>
<evidence type="ECO:0000259" key="13">
    <source>
        <dbReference type="Pfam" id="PF08345"/>
    </source>
</evidence>
<evidence type="ECO:0000256" key="8">
    <source>
        <dbReference type="ARBA" id="ARBA00023143"/>
    </source>
</evidence>
<evidence type="ECO:0000256" key="9">
    <source>
        <dbReference type="PIRNR" id="PIRNR004862"/>
    </source>
</evidence>
<comment type="subcellular location">
    <subcellularLocation>
        <location evidence="1 9">Bacterial flagellum basal body</location>
    </subcellularLocation>
    <subcellularLocation>
        <location evidence="2">Cell membrane</location>
        <topology evidence="2">Multi-pass membrane protein</topology>
    </subcellularLocation>
</comment>
<dbReference type="InterPro" id="IPR006182">
    <property type="entry name" value="FliF_N_dom"/>
</dbReference>
<evidence type="ECO:0000256" key="2">
    <source>
        <dbReference type="ARBA" id="ARBA00004651"/>
    </source>
</evidence>